<sequence>MAASIQAVVHLDSGPKILTVDIETQRAIVETFSLWSTFTHIDRVIKPSRILCFAAQWRGDERVLFHMAWDDDDDDAYDRMINAAWKLLNEADIVVTYNGDRFDLQWFNAEFERLRLGPPSPYKSLDLVKVTKKQFKQGLLSMKLDWSARIFLGDRKTPHGGTDLWHDIRYGVRAERRAAQKVMREYCEHDTVLTGRLLERWLPWSNINMGIYHDDGLPHCSKCGRTDMHRDGFHYTGAGKFQQYQCNDKSCRGWSKGSKRLATTELRSA</sequence>
<proteinExistence type="predicted"/>
<dbReference type="InterPro" id="IPR038720">
    <property type="entry name" value="YprB_RNase_H-like_dom"/>
</dbReference>
<evidence type="ECO:0000259" key="1">
    <source>
        <dbReference type="Pfam" id="PF13482"/>
    </source>
</evidence>
<accession>A0A7V8LQT3</accession>
<dbReference type="Pfam" id="PF13482">
    <property type="entry name" value="RNase_H_2"/>
    <property type="match status" value="1"/>
</dbReference>
<dbReference type="Gene3D" id="3.30.420.10">
    <property type="entry name" value="Ribonuclease H-like superfamily/Ribonuclease H"/>
    <property type="match status" value="1"/>
</dbReference>
<feature type="domain" description="YprB ribonuclease H-like" evidence="1">
    <location>
        <begin position="60"/>
        <end position="201"/>
    </location>
</feature>
<name>A0A7V8LQT3_9MYCO</name>
<dbReference type="Proteomes" id="UP000037843">
    <property type="component" value="Unassembled WGS sequence"/>
</dbReference>
<comment type="caution">
    <text evidence="2">The sequence shown here is derived from an EMBL/GenBank/DDBJ whole genome shotgun (WGS) entry which is preliminary data.</text>
</comment>
<evidence type="ECO:0000313" key="2">
    <source>
        <dbReference type="EMBL" id="KPG14281.1"/>
    </source>
</evidence>
<gene>
    <name evidence="2" type="ORF">AN908_06810</name>
    <name evidence="3" type="ORF">AN908_07310</name>
</gene>
<protein>
    <recommendedName>
        <fullName evidence="1">YprB ribonuclease H-like domain-containing protein</fullName>
    </recommendedName>
</protein>
<dbReference type="EMBL" id="LJFO01000003">
    <property type="protein sequence ID" value="KPG14757.1"/>
    <property type="molecule type" value="Genomic_DNA"/>
</dbReference>
<dbReference type="GO" id="GO:0003676">
    <property type="term" value="F:nucleic acid binding"/>
    <property type="evidence" value="ECO:0007669"/>
    <property type="project" value="InterPro"/>
</dbReference>
<dbReference type="InterPro" id="IPR012337">
    <property type="entry name" value="RNaseH-like_sf"/>
</dbReference>
<evidence type="ECO:0000313" key="3">
    <source>
        <dbReference type="EMBL" id="KPG14757.1"/>
    </source>
</evidence>
<dbReference type="InterPro" id="IPR036397">
    <property type="entry name" value="RNaseH_sf"/>
</dbReference>
<dbReference type="AlphaFoldDB" id="A0A7V8LQT3"/>
<reference evidence="2 4" key="1">
    <citation type="submission" date="2015-09" db="EMBL/GenBank/DDBJ databases">
        <title>Genome Sequences of Mycobacterium immunogenum Isolates, Recuperated from a Chloraminated Drinking Water Distribution System Simulator Subjected to Episodes of Nitrification.</title>
        <authorList>
            <person name="Gomez-Alvarez V."/>
            <person name="Revetta R.P."/>
        </authorList>
    </citation>
    <scope>NUCLEOTIDE SEQUENCE [LARGE SCALE GENOMIC DNA]</scope>
    <source>
        <strain evidence="2 4">H008</strain>
    </source>
</reference>
<evidence type="ECO:0000313" key="4">
    <source>
        <dbReference type="Proteomes" id="UP000037843"/>
    </source>
</evidence>
<organism evidence="2 4">
    <name type="scientific">Mycobacteroides immunogenum</name>
    <dbReference type="NCBI Taxonomy" id="83262"/>
    <lineage>
        <taxon>Bacteria</taxon>
        <taxon>Bacillati</taxon>
        <taxon>Actinomycetota</taxon>
        <taxon>Actinomycetes</taxon>
        <taxon>Mycobacteriales</taxon>
        <taxon>Mycobacteriaceae</taxon>
        <taxon>Mycobacteroides</taxon>
    </lineage>
</organism>
<dbReference type="SUPFAM" id="SSF53098">
    <property type="entry name" value="Ribonuclease H-like"/>
    <property type="match status" value="1"/>
</dbReference>
<dbReference type="EMBL" id="LJFO01000003">
    <property type="protein sequence ID" value="KPG14281.1"/>
    <property type="molecule type" value="Genomic_DNA"/>
</dbReference>